<accession>A0AAW1V190</accession>
<name>A0AAW1V190_9CUCU</name>
<protein>
    <submittedName>
        <fullName evidence="2">Uncharacterized protein</fullName>
    </submittedName>
</protein>
<keyword evidence="3" id="KW-1185">Reference proteome</keyword>
<dbReference type="AlphaFoldDB" id="A0AAW1V190"/>
<evidence type="ECO:0000313" key="2">
    <source>
        <dbReference type="EMBL" id="KAK9889452.1"/>
    </source>
</evidence>
<evidence type="ECO:0000313" key="3">
    <source>
        <dbReference type="Proteomes" id="UP001431783"/>
    </source>
</evidence>
<comment type="caution">
    <text evidence="2">The sequence shown here is derived from an EMBL/GenBank/DDBJ whole genome shotgun (WGS) entry which is preliminary data.</text>
</comment>
<feature type="region of interest" description="Disordered" evidence="1">
    <location>
        <begin position="54"/>
        <end position="87"/>
    </location>
</feature>
<sequence>MGLSRPGILGKKYSGPAPPSSPVARASSEANDDALVYWLLVDTPAKIAWRRRGGISGGESASETPGRASAPTGAACSRPTSLPAPIGAHLQRTPTVCVNAPLTFH</sequence>
<proteinExistence type="predicted"/>
<dbReference type="EMBL" id="JARQZJ010000122">
    <property type="protein sequence ID" value="KAK9889452.1"/>
    <property type="molecule type" value="Genomic_DNA"/>
</dbReference>
<reference evidence="2 3" key="1">
    <citation type="submission" date="2023-03" db="EMBL/GenBank/DDBJ databases">
        <title>Genome insight into feeding habits of ladybird beetles.</title>
        <authorList>
            <person name="Li H.-S."/>
            <person name="Huang Y.-H."/>
            <person name="Pang H."/>
        </authorList>
    </citation>
    <scope>NUCLEOTIDE SEQUENCE [LARGE SCALE GENOMIC DNA]</scope>
    <source>
        <strain evidence="2">SYSU_2023b</strain>
        <tissue evidence="2">Whole body</tissue>
    </source>
</reference>
<feature type="region of interest" description="Disordered" evidence="1">
    <location>
        <begin position="1"/>
        <end position="29"/>
    </location>
</feature>
<evidence type="ECO:0000256" key="1">
    <source>
        <dbReference type="SAM" id="MobiDB-lite"/>
    </source>
</evidence>
<organism evidence="2 3">
    <name type="scientific">Henosepilachna vigintioctopunctata</name>
    <dbReference type="NCBI Taxonomy" id="420089"/>
    <lineage>
        <taxon>Eukaryota</taxon>
        <taxon>Metazoa</taxon>
        <taxon>Ecdysozoa</taxon>
        <taxon>Arthropoda</taxon>
        <taxon>Hexapoda</taxon>
        <taxon>Insecta</taxon>
        <taxon>Pterygota</taxon>
        <taxon>Neoptera</taxon>
        <taxon>Endopterygota</taxon>
        <taxon>Coleoptera</taxon>
        <taxon>Polyphaga</taxon>
        <taxon>Cucujiformia</taxon>
        <taxon>Coccinelloidea</taxon>
        <taxon>Coccinellidae</taxon>
        <taxon>Epilachninae</taxon>
        <taxon>Epilachnini</taxon>
        <taxon>Henosepilachna</taxon>
    </lineage>
</organism>
<gene>
    <name evidence="2" type="ORF">WA026_004720</name>
</gene>
<dbReference type="Proteomes" id="UP001431783">
    <property type="component" value="Unassembled WGS sequence"/>
</dbReference>